<reference evidence="2 3" key="1">
    <citation type="journal article" date="2018" name="Front. Plant Sci.">
        <title>Red Clover (Trifolium pratense) and Zigzag Clover (T. medium) - A Picture of Genomic Similarities and Differences.</title>
        <authorList>
            <person name="Dluhosova J."/>
            <person name="Istvanek J."/>
            <person name="Nedelnik J."/>
            <person name="Repkova J."/>
        </authorList>
    </citation>
    <scope>NUCLEOTIDE SEQUENCE [LARGE SCALE GENOMIC DNA]</scope>
    <source>
        <strain evidence="3">cv. 10/8</strain>
        <tissue evidence="2">Leaf</tissue>
    </source>
</reference>
<sequence length="61" mass="6646">DVDSSAAFPEPGTVSGSSSRMQPQSKTSHPYSVIIPETVDEGDPDYVNDFATQKQVWKFSP</sequence>
<dbReference type="EMBL" id="LXQA010253170">
    <property type="protein sequence ID" value="MCI38207.1"/>
    <property type="molecule type" value="Genomic_DNA"/>
</dbReference>
<evidence type="ECO:0000313" key="3">
    <source>
        <dbReference type="Proteomes" id="UP000265520"/>
    </source>
</evidence>
<evidence type="ECO:0000256" key="1">
    <source>
        <dbReference type="SAM" id="MobiDB-lite"/>
    </source>
</evidence>
<feature type="compositionally biased region" description="Polar residues" evidence="1">
    <location>
        <begin position="14"/>
        <end position="30"/>
    </location>
</feature>
<comment type="caution">
    <text evidence="2">The sequence shown here is derived from an EMBL/GenBank/DDBJ whole genome shotgun (WGS) entry which is preliminary data.</text>
</comment>
<accession>A0A392RPS4</accession>
<protein>
    <submittedName>
        <fullName evidence="2">Uncharacterized protein</fullName>
    </submittedName>
</protein>
<proteinExistence type="predicted"/>
<name>A0A392RPS4_9FABA</name>
<evidence type="ECO:0000313" key="2">
    <source>
        <dbReference type="EMBL" id="MCI38207.1"/>
    </source>
</evidence>
<keyword evidence="3" id="KW-1185">Reference proteome</keyword>
<dbReference type="Proteomes" id="UP000265520">
    <property type="component" value="Unassembled WGS sequence"/>
</dbReference>
<dbReference type="AlphaFoldDB" id="A0A392RPS4"/>
<feature type="region of interest" description="Disordered" evidence="1">
    <location>
        <begin position="1"/>
        <end position="30"/>
    </location>
</feature>
<organism evidence="2 3">
    <name type="scientific">Trifolium medium</name>
    <dbReference type="NCBI Taxonomy" id="97028"/>
    <lineage>
        <taxon>Eukaryota</taxon>
        <taxon>Viridiplantae</taxon>
        <taxon>Streptophyta</taxon>
        <taxon>Embryophyta</taxon>
        <taxon>Tracheophyta</taxon>
        <taxon>Spermatophyta</taxon>
        <taxon>Magnoliopsida</taxon>
        <taxon>eudicotyledons</taxon>
        <taxon>Gunneridae</taxon>
        <taxon>Pentapetalae</taxon>
        <taxon>rosids</taxon>
        <taxon>fabids</taxon>
        <taxon>Fabales</taxon>
        <taxon>Fabaceae</taxon>
        <taxon>Papilionoideae</taxon>
        <taxon>50 kb inversion clade</taxon>
        <taxon>NPAAA clade</taxon>
        <taxon>Hologalegina</taxon>
        <taxon>IRL clade</taxon>
        <taxon>Trifolieae</taxon>
        <taxon>Trifolium</taxon>
    </lineage>
</organism>
<feature type="non-terminal residue" evidence="2">
    <location>
        <position position="1"/>
    </location>
</feature>